<evidence type="ECO:0000313" key="2">
    <source>
        <dbReference type="Proteomes" id="UP000076830"/>
    </source>
</evidence>
<name>A0A167GGA5_9GAMM</name>
<protein>
    <submittedName>
        <fullName evidence="1">Uncharacterized protein</fullName>
    </submittedName>
</protein>
<dbReference type="AlphaFoldDB" id="A0A167GGA5"/>
<dbReference type="OrthoDB" id="6197475at2"/>
<dbReference type="STRING" id="1300342.I596_487"/>
<organism evidence="1 2">
    <name type="scientific">Dokdonella koreensis DS-123</name>
    <dbReference type="NCBI Taxonomy" id="1300342"/>
    <lineage>
        <taxon>Bacteria</taxon>
        <taxon>Pseudomonadati</taxon>
        <taxon>Pseudomonadota</taxon>
        <taxon>Gammaproteobacteria</taxon>
        <taxon>Lysobacterales</taxon>
        <taxon>Rhodanobacteraceae</taxon>
        <taxon>Dokdonella</taxon>
    </lineage>
</organism>
<dbReference type="Proteomes" id="UP000076830">
    <property type="component" value="Chromosome"/>
</dbReference>
<evidence type="ECO:0000313" key="1">
    <source>
        <dbReference type="EMBL" id="ANB16524.1"/>
    </source>
</evidence>
<accession>A0A167GGA5</accession>
<dbReference type="KEGG" id="dko:I596_487"/>
<dbReference type="EMBL" id="CP015249">
    <property type="protein sequence ID" value="ANB16524.1"/>
    <property type="molecule type" value="Genomic_DNA"/>
</dbReference>
<keyword evidence="2" id="KW-1185">Reference proteome</keyword>
<gene>
    <name evidence="1" type="ORF">I596_487</name>
</gene>
<sequence length="159" mass="18078">MTADPQITPRLFDAILAVPGNLAALETADPDEALAQFRLLATRSGRSIYLWDPERGIRSLREPDVCVAGSQRLVDALRYILHSMHFGVYLFRGFGDQFKPPVPALLRRIGRLRGGNERKLVLVGAAFDLPEDVDPLFDRLRDAWQVRLRPRLRDGRWMS</sequence>
<dbReference type="RefSeq" id="WP_067643568.1">
    <property type="nucleotide sequence ID" value="NZ_CP015249.1"/>
</dbReference>
<proteinExistence type="predicted"/>
<reference evidence="1 2" key="1">
    <citation type="submission" date="2016-04" db="EMBL/GenBank/DDBJ databases">
        <title>Complete genome sequence of Dokdonella koreensis DS-123T.</title>
        <authorList>
            <person name="Kim J.F."/>
            <person name="Lee H."/>
            <person name="Kwak M.-J."/>
        </authorList>
    </citation>
    <scope>NUCLEOTIDE SEQUENCE [LARGE SCALE GENOMIC DNA]</scope>
    <source>
        <strain evidence="1 2">DS-123</strain>
    </source>
</reference>